<comment type="caution">
    <text evidence="6">The sequence shown here is derived from an EMBL/GenBank/DDBJ whole genome shotgun (WGS) entry which is preliminary data.</text>
</comment>
<keyword evidence="2" id="KW-0238">DNA-binding</keyword>
<dbReference type="InterPro" id="IPR011711">
    <property type="entry name" value="GntR_C"/>
</dbReference>
<dbReference type="Gene3D" id="1.20.120.530">
    <property type="entry name" value="GntR ligand-binding domain-like"/>
    <property type="match status" value="1"/>
</dbReference>
<keyword evidence="8" id="KW-1185">Reference proteome</keyword>
<dbReference type="InterPro" id="IPR036390">
    <property type="entry name" value="WH_DNA-bd_sf"/>
</dbReference>
<evidence type="ECO:0000256" key="2">
    <source>
        <dbReference type="ARBA" id="ARBA00023125"/>
    </source>
</evidence>
<dbReference type="SUPFAM" id="SSF46785">
    <property type="entry name" value="Winged helix' DNA-binding domain"/>
    <property type="match status" value="1"/>
</dbReference>
<evidence type="ECO:0000313" key="7">
    <source>
        <dbReference type="EMBL" id="RKN26473.1"/>
    </source>
</evidence>
<feature type="compositionally biased region" description="Polar residues" evidence="4">
    <location>
        <begin position="31"/>
        <end position="42"/>
    </location>
</feature>
<dbReference type="SMART" id="SM00345">
    <property type="entry name" value="HTH_GNTR"/>
    <property type="match status" value="1"/>
</dbReference>
<dbReference type="InterPro" id="IPR008920">
    <property type="entry name" value="TF_FadR/GntR_C"/>
</dbReference>
<evidence type="ECO:0000256" key="3">
    <source>
        <dbReference type="ARBA" id="ARBA00023163"/>
    </source>
</evidence>
<dbReference type="PANTHER" id="PTHR43537">
    <property type="entry name" value="TRANSCRIPTIONAL REGULATOR, GNTR FAMILY"/>
    <property type="match status" value="1"/>
</dbReference>
<feature type="region of interest" description="Disordered" evidence="4">
    <location>
        <begin position="1"/>
        <end position="72"/>
    </location>
</feature>
<dbReference type="Pfam" id="PF00392">
    <property type="entry name" value="GntR"/>
    <property type="match status" value="1"/>
</dbReference>
<dbReference type="Proteomes" id="UP000275024">
    <property type="component" value="Unassembled WGS sequence"/>
</dbReference>
<feature type="domain" description="HTH gntR-type" evidence="5">
    <location>
        <begin position="82"/>
        <end position="149"/>
    </location>
</feature>
<reference evidence="8 9" key="1">
    <citation type="submission" date="2018-09" db="EMBL/GenBank/DDBJ databases">
        <title>Streptomyces sp. nov. DS1-2, an endophytic actinomycete isolated from roots of Dendrobium scabrilingue.</title>
        <authorList>
            <person name="Kuncharoen N."/>
            <person name="Kudo T."/>
            <person name="Ohkuma M."/>
            <person name="Yuki M."/>
            <person name="Tanasupawat S."/>
        </authorList>
    </citation>
    <scope>NUCLEOTIDE SEQUENCE [LARGE SCALE GENOMIC DNA]</scope>
    <source>
        <strain evidence="6 9">AZ1-7</strain>
        <strain evidence="7 8">DS1-2</strain>
    </source>
</reference>
<organism evidence="6 9">
    <name type="scientific">Streptomyces radicis</name>
    <dbReference type="NCBI Taxonomy" id="1750517"/>
    <lineage>
        <taxon>Bacteria</taxon>
        <taxon>Bacillati</taxon>
        <taxon>Actinomycetota</taxon>
        <taxon>Actinomycetes</taxon>
        <taxon>Kitasatosporales</taxon>
        <taxon>Streptomycetaceae</taxon>
        <taxon>Streptomyces</taxon>
    </lineage>
</organism>
<protein>
    <submittedName>
        <fullName evidence="6">GntR family transcriptional regulator</fullName>
    </submittedName>
</protein>
<dbReference type="PROSITE" id="PS50949">
    <property type="entry name" value="HTH_GNTR"/>
    <property type="match status" value="1"/>
</dbReference>
<sequence length="296" mass="32504">MCGVPSRRARCAVDGDEDEDKGNAPGGGGSRTSRLVTRSVTPPVTRPVHRRCAPGHDRPAPRAVPRSPPGQGLGWAAVIQRSTLREQLADALREEILAGRLAPGGEFTVREIAEQYGVSATPVREALVDLSAQGLLEVEQHRGFRIKRLSLADFRHMVEAQTIVSDGLLRAHRELALREASSSAFTSIRRRAAAARQAAVAGDLDILIAYDLRFWREFEALFGNPPIGDFLDRLRVACWAFTVPYLRREPALAGRLWSGHLELADAVERQDVGETHRLLRAQREHALELAAQVADA</sequence>
<evidence type="ECO:0000256" key="1">
    <source>
        <dbReference type="ARBA" id="ARBA00023015"/>
    </source>
</evidence>
<evidence type="ECO:0000313" key="6">
    <source>
        <dbReference type="EMBL" id="RKN11508.1"/>
    </source>
</evidence>
<dbReference type="Pfam" id="PF07729">
    <property type="entry name" value="FCD"/>
    <property type="match status" value="1"/>
</dbReference>
<dbReference type="InterPro" id="IPR000524">
    <property type="entry name" value="Tscrpt_reg_HTH_GntR"/>
</dbReference>
<dbReference type="AlphaFoldDB" id="A0A3A9WEP0"/>
<gene>
    <name evidence="7" type="ORF">D7318_03540</name>
    <name evidence="6" type="ORF">D7319_06120</name>
</gene>
<dbReference type="SUPFAM" id="SSF48008">
    <property type="entry name" value="GntR ligand-binding domain-like"/>
    <property type="match status" value="1"/>
</dbReference>
<evidence type="ECO:0000313" key="8">
    <source>
        <dbReference type="Proteomes" id="UP000268652"/>
    </source>
</evidence>
<dbReference type="Proteomes" id="UP000268652">
    <property type="component" value="Unassembled WGS sequence"/>
</dbReference>
<accession>A0A3A9WEP0</accession>
<dbReference type="InterPro" id="IPR036388">
    <property type="entry name" value="WH-like_DNA-bd_sf"/>
</dbReference>
<dbReference type="EMBL" id="RBDX01000003">
    <property type="protein sequence ID" value="RKN11508.1"/>
    <property type="molecule type" value="Genomic_DNA"/>
</dbReference>
<keyword evidence="1" id="KW-0805">Transcription regulation</keyword>
<dbReference type="PANTHER" id="PTHR43537:SF45">
    <property type="entry name" value="GNTR FAMILY REGULATORY PROTEIN"/>
    <property type="match status" value="1"/>
</dbReference>
<proteinExistence type="predicted"/>
<dbReference type="Gene3D" id="1.10.10.10">
    <property type="entry name" value="Winged helix-like DNA-binding domain superfamily/Winged helix DNA-binding domain"/>
    <property type="match status" value="1"/>
</dbReference>
<evidence type="ECO:0000256" key="4">
    <source>
        <dbReference type="SAM" id="MobiDB-lite"/>
    </source>
</evidence>
<dbReference type="GO" id="GO:0003700">
    <property type="term" value="F:DNA-binding transcription factor activity"/>
    <property type="evidence" value="ECO:0007669"/>
    <property type="project" value="InterPro"/>
</dbReference>
<keyword evidence="3" id="KW-0804">Transcription</keyword>
<evidence type="ECO:0000259" key="5">
    <source>
        <dbReference type="PROSITE" id="PS50949"/>
    </source>
</evidence>
<evidence type="ECO:0000313" key="9">
    <source>
        <dbReference type="Proteomes" id="UP000275024"/>
    </source>
</evidence>
<dbReference type="GO" id="GO:0003677">
    <property type="term" value="F:DNA binding"/>
    <property type="evidence" value="ECO:0007669"/>
    <property type="project" value="UniProtKB-KW"/>
</dbReference>
<dbReference type="CDD" id="cd07377">
    <property type="entry name" value="WHTH_GntR"/>
    <property type="match status" value="1"/>
</dbReference>
<dbReference type="OrthoDB" id="3864082at2"/>
<name>A0A3A9WEP0_9ACTN</name>
<dbReference type="EMBL" id="RBDY01000002">
    <property type="protein sequence ID" value="RKN26473.1"/>
    <property type="molecule type" value="Genomic_DNA"/>
</dbReference>